<evidence type="ECO:0000313" key="2">
    <source>
        <dbReference type="EMBL" id="OTG23624.1"/>
    </source>
</evidence>
<feature type="compositionally biased region" description="Basic and acidic residues" evidence="1">
    <location>
        <begin position="26"/>
        <end position="41"/>
    </location>
</feature>
<keyword evidence="3" id="KW-1185">Reference proteome</keyword>
<evidence type="ECO:0000313" key="3">
    <source>
        <dbReference type="Proteomes" id="UP000215914"/>
    </source>
</evidence>
<dbReference type="Proteomes" id="UP000215914">
    <property type="component" value="Chromosome 6"/>
</dbReference>
<dbReference type="AlphaFoldDB" id="A0A251UKJ6"/>
<reference evidence="3" key="1">
    <citation type="journal article" date="2017" name="Nature">
        <title>The sunflower genome provides insights into oil metabolism, flowering and Asterid evolution.</title>
        <authorList>
            <person name="Badouin H."/>
            <person name="Gouzy J."/>
            <person name="Grassa C.J."/>
            <person name="Murat F."/>
            <person name="Staton S.E."/>
            <person name="Cottret L."/>
            <person name="Lelandais-Briere C."/>
            <person name="Owens G.L."/>
            <person name="Carrere S."/>
            <person name="Mayjonade B."/>
            <person name="Legrand L."/>
            <person name="Gill N."/>
            <person name="Kane N.C."/>
            <person name="Bowers J.E."/>
            <person name="Hubner S."/>
            <person name="Bellec A."/>
            <person name="Berard A."/>
            <person name="Berges H."/>
            <person name="Blanchet N."/>
            <person name="Boniface M.C."/>
            <person name="Brunel D."/>
            <person name="Catrice O."/>
            <person name="Chaidir N."/>
            <person name="Claudel C."/>
            <person name="Donnadieu C."/>
            <person name="Faraut T."/>
            <person name="Fievet G."/>
            <person name="Helmstetter N."/>
            <person name="King M."/>
            <person name="Knapp S.J."/>
            <person name="Lai Z."/>
            <person name="Le Paslier M.C."/>
            <person name="Lippi Y."/>
            <person name="Lorenzon L."/>
            <person name="Mandel J.R."/>
            <person name="Marage G."/>
            <person name="Marchand G."/>
            <person name="Marquand E."/>
            <person name="Bret-Mestries E."/>
            <person name="Morien E."/>
            <person name="Nambeesan S."/>
            <person name="Nguyen T."/>
            <person name="Pegot-Espagnet P."/>
            <person name="Pouilly N."/>
            <person name="Raftis F."/>
            <person name="Sallet E."/>
            <person name="Schiex T."/>
            <person name="Thomas J."/>
            <person name="Vandecasteele C."/>
            <person name="Vares D."/>
            <person name="Vear F."/>
            <person name="Vautrin S."/>
            <person name="Crespi M."/>
            <person name="Mangin B."/>
            <person name="Burke J.M."/>
            <person name="Salse J."/>
            <person name="Munos S."/>
            <person name="Vincourt P."/>
            <person name="Rieseberg L.H."/>
            <person name="Langlade N.B."/>
        </authorList>
    </citation>
    <scope>NUCLEOTIDE SEQUENCE [LARGE SCALE GENOMIC DNA]</scope>
    <source>
        <strain evidence="3">cv. SF193</strain>
    </source>
</reference>
<protein>
    <submittedName>
        <fullName evidence="2">Uncharacterized protein</fullName>
    </submittedName>
</protein>
<feature type="region of interest" description="Disordered" evidence="1">
    <location>
        <begin position="1"/>
        <end position="56"/>
    </location>
</feature>
<name>A0A251UKJ6_HELAN</name>
<organism evidence="2 3">
    <name type="scientific">Helianthus annuus</name>
    <name type="common">Common sunflower</name>
    <dbReference type="NCBI Taxonomy" id="4232"/>
    <lineage>
        <taxon>Eukaryota</taxon>
        <taxon>Viridiplantae</taxon>
        <taxon>Streptophyta</taxon>
        <taxon>Embryophyta</taxon>
        <taxon>Tracheophyta</taxon>
        <taxon>Spermatophyta</taxon>
        <taxon>Magnoliopsida</taxon>
        <taxon>eudicotyledons</taxon>
        <taxon>Gunneridae</taxon>
        <taxon>Pentapetalae</taxon>
        <taxon>asterids</taxon>
        <taxon>campanulids</taxon>
        <taxon>Asterales</taxon>
        <taxon>Asteraceae</taxon>
        <taxon>Asteroideae</taxon>
        <taxon>Heliantheae alliance</taxon>
        <taxon>Heliantheae</taxon>
        <taxon>Helianthus</taxon>
    </lineage>
</organism>
<gene>
    <name evidence="2" type="ORF">HannXRQ_Chr06g0184551</name>
</gene>
<accession>A0A251UKJ6</accession>
<sequence>MADISSLDFDRTNISPLVNSDDDDSMLSKRKEATSHEYESSKRKKKKKQGGTPRPACSWVHFCIKVIICKLSLFFISSY</sequence>
<evidence type="ECO:0000256" key="1">
    <source>
        <dbReference type="SAM" id="MobiDB-lite"/>
    </source>
</evidence>
<dbReference type="InParanoid" id="A0A251UKJ6"/>
<dbReference type="EMBL" id="CM007895">
    <property type="protein sequence ID" value="OTG23624.1"/>
    <property type="molecule type" value="Genomic_DNA"/>
</dbReference>
<proteinExistence type="predicted"/>